<dbReference type="Pfam" id="PF02585">
    <property type="entry name" value="PIG-L"/>
    <property type="match status" value="1"/>
</dbReference>
<keyword evidence="3" id="KW-1185">Reference proteome</keyword>
<dbReference type="InterPro" id="IPR024078">
    <property type="entry name" value="LmbE-like_dom_sf"/>
</dbReference>
<reference evidence="2" key="1">
    <citation type="submission" date="2022-05" db="EMBL/GenBank/DDBJ databases">
        <title>Jatrophihabitans sp. SB3-54 whole genome sequence.</title>
        <authorList>
            <person name="Suh M.K."/>
            <person name="Eom M.K."/>
            <person name="Kim J.S."/>
            <person name="Kim H.S."/>
            <person name="Do H.E."/>
            <person name="Shin Y.K."/>
            <person name="Lee J.-S."/>
        </authorList>
    </citation>
    <scope>NUCLEOTIDE SEQUENCE</scope>
    <source>
        <strain evidence="2">SB3-54</strain>
    </source>
</reference>
<dbReference type="SUPFAM" id="SSF53335">
    <property type="entry name" value="S-adenosyl-L-methionine-dependent methyltransferases"/>
    <property type="match status" value="1"/>
</dbReference>
<dbReference type="Gene3D" id="3.40.50.150">
    <property type="entry name" value="Vaccinia Virus protein VP39"/>
    <property type="match status" value="1"/>
</dbReference>
<dbReference type="InterPro" id="IPR003737">
    <property type="entry name" value="GlcNAc_PI_deacetylase-related"/>
</dbReference>
<protein>
    <submittedName>
        <fullName evidence="2">PIG-L family deacetylase</fullName>
    </submittedName>
</protein>
<dbReference type="Pfam" id="PF05401">
    <property type="entry name" value="NodS"/>
    <property type="match status" value="1"/>
</dbReference>
<dbReference type="Proteomes" id="UP001164693">
    <property type="component" value="Chromosome"/>
</dbReference>
<dbReference type="PANTHER" id="PTHR12993:SF29">
    <property type="entry name" value="BLR3841 PROTEIN"/>
    <property type="match status" value="1"/>
</dbReference>
<dbReference type="RefSeq" id="WP_269443003.1">
    <property type="nucleotide sequence ID" value="NZ_CP097463.1"/>
</dbReference>
<dbReference type="SUPFAM" id="SSF102588">
    <property type="entry name" value="LmbE-like"/>
    <property type="match status" value="1"/>
</dbReference>
<evidence type="ECO:0000313" key="3">
    <source>
        <dbReference type="Proteomes" id="UP001164693"/>
    </source>
</evidence>
<accession>A0ABY7JV91</accession>
<dbReference type="InterPro" id="IPR008715">
    <property type="entry name" value="SAM-MeTfrase_NodS-like"/>
</dbReference>
<dbReference type="InterPro" id="IPR029063">
    <property type="entry name" value="SAM-dependent_MTases_sf"/>
</dbReference>
<name>A0ABY7JV91_9ACTN</name>
<proteinExistence type="predicted"/>
<sequence length="444" mass="48028">MRFDHRVTGTDAGAWSLWRRNLAATDLPALPLLVLVAHPDDETLGAGGLIATAAAAGAVVHVLIASDGEASHPQSATRTGAQLAAIRRTEAEAALRRLAPSAVATFLALPDGRLAEQESALAGAVRDHLLGPCLLVSTWAGDGHPDHAACARAAAAACAGRSDVVHWQFPIWAWHWADPAAAPGRAFAEQRCVRLDLDPAARAAKTRAIACYPSQHEPLSDLPGDEAILPQDVLAHFRHDNEVFIAPAPATTDSYFDQLYASNVDPWGLTTRFYERRKRELLLAALPRERFAAAFEPGCATGLLTLPLAERCDTLLACDVADRALQECTARVRHLPHVQVERRRIPEQWPSGRFDLIVISEVGYYVTDPRELATAARQALTGDGVLIACHWRHEAADHPHTAAQVHDALGATLVRTVQHVEEDFLLDVWSRRGDSVARAEGIVS</sequence>
<evidence type="ECO:0000313" key="2">
    <source>
        <dbReference type="EMBL" id="WAX56470.1"/>
    </source>
</evidence>
<evidence type="ECO:0000256" key="1">
    <source>
        <dbReference type="ARBA" id="ARBA00022833"/>
    </source>
</evidence>
<gene>
    <name evidence="2" type="ORF">M6B22_18315</name>
</gene>
<dbReference type="PANTHER" id="PTHR12993">
    <property type="entry name" value="N-ACETYLGLUCOSAMINYL-PHOSPHATIDYLINOSITOL DE-N-ACETYLASE-RELATED"/>
    <property type="match status" value="1"/>
</dbReference>
<keyword evidence="1" id="KW-0862">Zinc</keyword>
<dbReference type="EMBL" id="CP097463">
    <property type="protein sequence ID" value="WAX56470.1"/>
    <property type="molecule type" value="Genomic_DNA"/>
</dbReference>
<organism evidence="2 3">
    <name type="scientific">Jatrophihabitans cynanchi</name>
    <dbReference type="NCBI Taxonomy" id="2944128"/>
    <lineage>
        <taxon>Bacteria</taxon>
        <taxon>Bacillati</taxon>
        <taxon>Actinomycetota</taxon>
        <taxon>Actinomycetes</taxon>
        <taxon>Jatrophihabitantales</taxon>
        <taxon>Jatrophihabitantaceae</taxon>
        <taxon>Jatrophihabitans</taxon>
    </lineage>
</organism>
<dbReference type="CDD" id="cd02440">
    <property type="entry name" value="AdoMet_MTases"/>
    <property type="match status" value="1"/>
</dbReference>
<dbReference type="Gene3D" id="3.40.50.10320">
    <property type="entry name" value="LmbE-like"/>
    <property type="match status" value="1"/>
</dbReference>